<keyword evidence="5" id="KW-1185">Reference proteome</keyword>
<evidence type="ECO:0000256" key="1">
    <source>
        <dbReference type="ARBA" id="ARBA00006484"/>
    </source>
</evidence>
<dbReference type="GO" id="GO:0016491">
    <property type="term" value="F:oxidoreductase activity"/>
    <property type="evidence" value="ECO:0007669"/>
    <property type="project" value="UniProtKB-KW"/>
</dbReference>
<dbReference type="EMBL" id="JAPEVB010000007">
    <property type="protein sequence ID" value="KAJ4385513.1"/>
    <property type="molecule type" value="Genomic_DNA"/>
</dbReference>
<evidence type="ECO:0000313" key="5">
    <source>
        <dbReference type="Proteomes" id="UP001140453"/>
    </source>
</evidence>
<dbReference type="AlphaFoldDB" id="A0A9W8YHY8"/>
<dbReference type="PRINTS" id="PR00081">
    <property type="entry name" value="GDHRDH"/>
</dbReference>
<dbReference type="Proteomes" id="UP001140453">
    <property type="component" value="Unassembled WGS sequence"/>
</dbReference>
<comment type="similarity">
    <text evidence="1">Belongs to the short-chain dehydrogenases/reductases (SDR) family.</text>
</comment>
<gene>
    <name evidence="4" type="ORF">N0V93_009941</name>
</gene>
<keyword evidence="3" id="KW-0560">Oxidoreductase</keyword>
<reference evidence="4" key="1">
    <citation type="submission" date="2022-10" db="EMBL/GenBank/DDBJ databases">
        <title>Tapping the CABI collections for fungal endophytes: first genome assemblies for Collariella, Neodidymelliopsis, Ascochyta clinopodiicola, Didymella pomorum, Didymosphaeria variabile, Neocosmospora piperis and Neocucurbitaria cava.</title>
        <authorList>
            <person name="Hill R."/>
        </authorList>
    </citation>
    <scope>NUCLEOTIDE SEQUENCE</scope>
    <source>
        <strain evidence="4">IMI 355082</strain>
    </source>
</reference>
<dbReference type="CDD" id="cd05233">
    <property type="entry name" value="SDR_c"/>
    <property type="match status" value="1"/>
</dbReference>
<comment type="caution">
    <text evidence="4">The sequence shown here is derived from an EMBL/GenBank/DDBJ whole genome shotgun (WGS) entry which is preliminary data.</text>
</comment>
<dbReference type="SUPFAM" id="SSF51735">
    <property type="entry name" value="NAD(P)-binding Rossmann-fold domains"/>
    <property type="match status" value="1"/>
</dbReference>
<dbReference type="InterPro" id="IPR020904">
    <property type="entry name" value="Sc_DH/Rdtase_CS"/>
</dbReference>
<sequence length="256" mass="27129">MDSKMSMEGKVYTVTGAAGGIGLDVALQLAARGASLSLADVKSEELQKAQESIIGNFPGCKAITEVVDVRKRDQVEAWIAKTIKTFDKIDGCVNSAGVMGIMADIPNVSEEDLDLVIDINLKGTFNSLRSQLPNVVDGASIVNIASMGGLTAVPFLSPYCMSKHAVIGLTKTAAKENANRAVRVNAICPGMTETPMLKAFTEQIGSALTPEQVASRQLFKRAAKVDEVSNMVLFLLSGESRFITAVAYPVSGGWDV</sequence>
<dbReference type="PROSITE" id="PS00061">
    <property type="entry name" value="ADH_SHORT"/>
    <property type="match status" value="1"/>
</dbReference>
<dbReference type="Gene3D" id="3.40.50.720">
    <property type="entry name" value="NAD(P)-binding Rossmann-like Domain"/>
    <property type="match status" value="1"/>
</dbReference>
<keyword evidence="2" id="KW-0521">NADP</keyword>
<dbReference type="PANTHER" id="PTHR24321">
    <property type="entry name" value="DEHYDROGENASES, SHORT CHAIN"/>
    <property type="match status" value="1"/>
</dbReference>
<evidence type="ECO:0000256" key="3">
    <source>
        <dbReference type="ARBA" id="ARBA00023002"/>
    </source>
</evidence>
<dbReference type="FunFam" id="3.40.50.720:FF:000084">
    <property type="entry name" value="Short-chain dehydrogenase reductase"/>
    <property type="match status" value="1"/>
</dbReference>
<accession>A0A9W8YHY8</accession>
<proteinExistence type="inferred from homology"/>
<evidence type="ECO:0000256" key="2">
    <source>
        <dbReference type="ARBA" id="ARBA00022857"/>
    </source>
</evidence>
<name>A0A9W8YHY8_9PEZI</name>
<evidence type="ECO:0000313" key="4">
    <source>
        <dbReference type="EMBL" id="KAJ4385513.1"/>
    </source>
</evidence>
<dbReference type="InterPro" id="IPR002347">
    <property type="entry name" value="SDR_fam"/>
</dbReference>
<dbReference type="OrthoDB" id="1669814at2759"/>
<dbReference type="PANTHER" id="PTHR24321:SF8">
    <property type="entry name" value="ESTRADIOL 17-BETA-DEHYDROGENASE 8-RELATED"/>
    <property type="match status" value="1"/>
</dbReference>
<dbReference type="PRINTS" id="PR00080">
    <property type="entry name" value="SDRFAMILY"/>
</dbReference>
<dbReference type="Pfam" id="PF13561">
    <property type="entry name" value="adh_short_C2"/>
    <property type="match status" value="1"/>
</dbReference>
<dbReference type="InterPro" id="IPR036291">
    <property type="entry name" value="NAD(P)-bd_dom_sf"/>
</dbReference>
<organism evidence="4 5">
    <name type="scientific">Gnomoniopsis smithogilvyi</name>
    <dbReference type="NCBI Taxonomy" id="1191159"/>
    <lineage>
        <taxon>Eukaryota</taxon>
        <taxon>Fungi</taxon>
        <taxon>Dikarya</taxon>
        <taxon>Ascomycota</taxon>
        <taxon>Pezizomycotina</taxon>
        <taxon>Sordariomycetes</taxon>
        <taxon>Sordariomycetidae</taxon>
        <taxon>Diaporthales</taxon>
        <taxon>Gnomoniaceae</taxon>
        <taxon>Gnomoniopsis</taxon>
    </lineage>
</organism>
<protein>
    <submittedName>
        <fullName evidence="4">Uncharacterized protein</fullName>
    </submittedName>
</protein>